<keyword evidence="4" id="KW-0902">Two-component regulatory system</keyword>
<keyword evidence="6 9" id="KW-0238">DNA-binding</keyword>
<dbReference type="Gene3D" id="1.10.10.10">
    <property type="entry name" value="Winged helix-like DNA-binding domain superfamily/Winged helix DNA-binding domain"/>
    <property type="match status" value="1"/>
</dbReference>
<dbReference type="GO" id="GO:0000156">
    <property type="term" value="F:phosphorelay response regulator activity"/>
    <property type="evidence" value="ECO:0007669"/>
    <property type="project" value="TreeGrafter"/>
</dbReference>
<dbReference type="GO" id="GO:0005829">
    <property type="term" value="C:cytosol"/>
    <property type="evidence" value="ECO:0007669"/>
    <property type="project" value="TreeGrafter"/>
</dbReference>
<evidence type="ECO:0000256" key="3">
    <source>
        <dbReference type="ARBA" id="ARBA00022553"/>
    </source>
</evidence>
<keyword evidence="7" id="KW-0804">Transcription</keyword>
<keyword evidence="5" id="KW-0805">Transcription regulation</keyword>
<dbReference type="InterPro" id="IPR039420">
    <property type="entry name" value="WalR-like"/>
</dbReference>
<keyword evidence="3 8" id="KW-0597">Phosphoprotein</keyword>
<keyword evidence="13" id="KW-1185">Reference proteome</keyword>
<dbReference type="PANTHER" id="PTHR48111">
    <property type="entry name" value="REGULATOR OF RPOS"/>
    <property type="match status" value="1"/>
</dbReference>
<feature type="domain" description="OmpR/PhoB-type" evidence="11">
    <location>
        <begin position="129"/>
        <end position="228"/>
    </location>
</feature>
<evidence type="ECO:0000256" key="5">
    <source>
        <dbReference type="ARBA" id="ARBA00023015"/>
    </source>
</evidence>
<dbReference type="CDD" id="cd00383">
    <property type="entry name" value="trans_reg_C"/>
    <property type="match status" value="1"/>
</dbReference>
<dbReference type="InterPro" id="IPR036388">
    <property type="entry name" value="WH-like_DNA-bd_sf"/>
</dbReference>
<dbReference type="InterPro" id="IPR001867">
    <property type="entry name" value="OmpR/PhoB-type_DNA-bd"/>
</dbReference>
<dbReference type="SMART" id="SM00862">
    <property type="entry name" value="Trans_reg_C"/>
    <property type="match status" value="1"/>
</dbReference>
<dbReference type="PROSITE" id="PS50110">
    <property type="entry name" value="RESPONSE_REGULATORY"/>
    <property type="match status" value="1"/>
</dbReference>
<dbReference type="OrthoDB" id="9802426at2"/>
<dbReference type="EMBL" id="QYUK01000011">
    <property type="protein sequence ID" value="RJF87151.1"/>
    <property type="molecule type" value="Genomic_DNA"/>
</dbReference>
<evidence type="ECO:0000259" key="10">
    <source>
        <dbReference type="PROSITE" id="PS50110"/>
    </source>
</evidence>
<dbReference type="InterPro" id="IPR011006">
    <property type="entry name" value="CheY-like_superfamily"/>
</dbReference>
<evidence type="ECO:0000256" key="1">
    <source>
        <dbReference type="ARBA" id="ARBA00004496"/>
    </source>
</evidence>
<dbReference type="PANTHER" id="PTHR48111:SF50">
    <property type="entry name" value="KDP OPERON TRANSCRIPTIONAL REGULATORY PROTEIN KDPE"/>
    <property type="match status" value="1"/>
</dbReference>
<dbReference type="AlphaFoldDB" id="A0A418WAT8"/>
<evidence type="ECO:0000256" key="6">
    <source>
        <dbReference type="ARBA" id="ARBA00023125"/>
    </source>
</evidence>
<keyword evidence="2" id="KW-0963">Cytoplasm</keyword>
<dbReference type="Pfam" id="PF00486">
    <property type="entry name" value="Trans_reg_C"/>
    <property type="match status" value="1"/>
</dbReference>
<sequence length="233" mass="25915">MPDPAVTILVVDDDEQIRRFLRTSLGAHGYHMVEAATAADAERRARANRPDLILLDLGLPDRDGIDVLKDLRGWTKVPVIILSARGEEASKVKALDLGADDYVTKPFGTGELLARLRAALRHRDASPADSVWASEDLRVDIAARVTTKGGAPVKLSRREWDVLRVLVLNAGRVVTHRQILETVWGPAQADYTQYLWVYIGHLRDKLEPDPAQPRYIQTEPSVGYRLVRAEDAA</sequence>
<dbReference type="GO" id="GO:0000987">
    <property type="term" value="F:cis-regulatory region sequence-specific DNA binding"/>
    <property type="evidence" value="ECO:0007669"/>
    <property type="project" value="UniProtKB-ARBA"/>
</dbReference>
<dbReference type="InterPro" id="IPR001789">
    <property type="entry name" value="Sig_transdc_resp-reg_receiver"/>
</dbReference>
<dbReference type="GO" id="GO:0045893">
    <property type="term" value="P:positive regulation of DNA-templated transcription"/>
    <property type="evidence" value="ECO:0007669"/>
    <property type="project" value="UniProtKB-ARBA"/>
</dbReference>
<feature type="modified residue" description="4-aspartylphosphate" evidence="8">
    <location>
        <position position="56"/>
    </location>
</feature>
<dbReference type="Pfam" id="PF00072">
    <property type="entry name" value="Response_reg"/>
    <property type="match status" value="1"/>
</dbReference>
<organism evidence="12 13">
    <name type="scientific">Oleomonas cavernae</name>
    <dbReference type="NCBI Taxonomy" id="2320859"/>
    <lineage>
        <taxon>Bacteria</taxon>
        <taxon>Pseudomonadati</taxon>
        <taxon>Pseudomonadota</taxon>
        <taxon>Alphaproteobacteria</taxon>
        <taxon>Acetobacterales</taxon>
        <taxon>Acetobacteraceae</taxon>
        <taxon>Oleomonas</taxon>
    </lineage>
</organism>
<gene>
    <name evidence="12" type="ORF">D3874_09040</name>
</gene>
<dbReference type="GO" id="GO:0032993">
    <property type="term" value="C:protein-DNA complex"/>
    <property type="evidence" value="ECO:0007669"/>
    <property type="project" value="TreeGrafter"/>
</dbReference>
<evidence type="ECO:0000259" key="11">
    <source>
        <dbReference type="PROSITE" id="PS51755"/>
    </source>
</evidence>
<dbReference type="SMART" id="SM00448">
    <property type="entry name" value="REC"/>
    <property type="match status" value="1"/>
</dbReference>
<dbReference type="SUPFAM" id="SSF52172">
    <property type="entry name" value="CheY-like"/>
    <property type="match status" value="1"/>
</dbReference>
<evidence type="ECO:0000256" key="4">
    <source>
        <dbReference type="ARBA" id="ARBA00023012"/>
    </source>
</evidence>
<evidence type="ECO:0000313" key="12">
    <source>
        <dbReference type="EMBL" id="RJF87151.1"/>
    </source>
</evidence>
<evidence type="ECO:0000256" key="7">
    <source>
        <dbReference type="ARBA" id="ARBA00023163"/>
    </source>
</evidence>
<name>A0A418WAT8_9PROT</name>
<comment type="caution">
    <text evidence="12">The sequence shown here is derived from an EMBL/GenBank/DDBJ whole genome shotgun (WGS) entry which is preliminary data.</text>
</comment>
<dbReference type="PROSITE" id="PS51755">
    <property type="entry name" value="OMPR_PHOB"/>
    <property type="match status" value="1"/>
</dbReference>
<dbReference type="Gene3D" id="3.40.50.2300">
    <property type="match status" value="1"/>
</dbReference>
<dbReference type="Gene3D" id="6.10.250.690">
    <property type="match status" value="1"/>
</dbReference>
<feature type="DNA-binding region" description="OmpR/PhoB-type" evidence="9">
    <location>
        <begin position="129"/>
        <end position="228"/>
    </location>
</feature>
<dbReference type="GO" id="GO:0042802">
    <property type="term" value="F:identical protein binding"/>
    <property type="evidence" value="ECO:0007669"/>
    <property type="project" value="UniProtKB-ARBA"/>
</dbReference>
<comment type="subcellular location">
    <subcellularLocation>
        <location evidence="1">Cytoplasm</location>
    </subcellularLocation>
</comment>
<evidence type="ECO:0000256" key="8">
    <source>
        <dbReference type="PROSITE-ProRule" id="PRU00169"/>
    </source>
</evidence>
<dbReference type="FunFam" id="3.40.50.2300:FF:000021">
    <property type="entry name" value="Two-component system response regulator KdpE"/>
    <property type="match status" value="1"/>
</dbReference>
<feature type="domain" description="Response regulatory" evidence="10">
    <location>
        <begin position="7"/>
        <end position="120"/>
    </location>
</feature>
<dbReference type="RefSeq" id="WP_119777795.1">
    <property type="nucleotide sequence ID" value="NZ_QYUK01000011.1"/>
</dbReference>
<reference evidence="12 13" key="1">
    <citation type="submission" date="2018-09" db="EMBL/GenBank/DDBJ databases">
        <authorList>
            <person name="Zhu H."/>
        </authorList>
    </citation>
    <scope>NUCLEOTIDE SEQUENCE [LARGE SCALE GENOMIC DNA]</scope>
    <source>
        <strain evidence="12 13">K1W22B-8</strain>
    </source>
</reference>
<evidence type="ECO:0000256" key="9">
    <source>
        <dbReference type="PROSITE-ProRule" id="PRU01091"/>
    </source>
</evidence>
<protein>
    <submittedName>
        <fullName evidence="12">Response regulator</fullName>
    </submittedName>
</protein>
<evidence type="ECO:0000256" key="2">
    <source>
        <dbReference type="ARBA" id="ARBA00022490"/>
    </source>
</evidence>
<dbReference type="Proteomes" id="UP000284605">
    <property type="component" value="Unassembled WGS sequence"/>
</dbReference>
<proteinExistence type="predicted"/>
<evidence type="ECO:0000313" key="13">
    <source>
        <dbReference type="Proteomes" id="UP000284605"/>
    </source>
</evidence>
<accession>A0A418WAT8</accession>